<sequence length="264" mass="29461">MELRQLRYFVNAAEQLSFSDAAKLLNIAQSTLSQQVRQLEDELGVQLFERNSHAISLTEAGAELLPFARRTLHEADSCVARIHDLDQLLAGTLNIGVTYSFSPILTETLMEFMKKYPRVKLNIYYKPMVELMAMLEARAVDFVLAFRPSESMPVIESHMLFDNHLAVIVKESHPLAGLDSVSLADIGKFNLALPSKGLQARNAFDTYLAAHPAPLNIRIELNEVNILLELIKRGNLVTILAEATVYNQTGVKAIPLTPEANEME</sequence>
<gene>
    <name evidence="1" type="ORF">E5990_09845</name>
</gene>
<feature type="non-terminal residue" evidence="1">
    <location>
        <position position="264"/>
    </location>
</feature>
<dbReference type="EMBL" id="SSTG01000166">
    <property type="protein sequence ID" value="THG43891.1"/>
    <property type="molecule type" value="Genomic_DNA"/>
</dbReference>
<organism evidence="1 2">
    <name type="scientific">Muribaculum caecicola</name>
    <dbReference type="NCBI Taxonomy" id="3038144"/>
    <lineage>
        <taxon>Bacteria</taxon>
        <taxon>Pseudomonadati</taxon>
        <taxon>Bacteroidota</taxon>
        <taxon>Bacteroidia</taxon>
        <taxon>Bacteroidales</taxon>
        <taxon>Muribaculaceae</taxon>
        <taxon>Muribaculum</taxon>
    </lineage>
</organism>
<reference evidence="1" key="1">
    <citation type="submission" date="2019-04" db="EMBL/GenBank/DDBJ databases">
        <title>Microbes associate with the intestines of laboratory mice.</title>
        <authorList>
            <person name="Navarre W."/>
            <person name="Wong E."/>
            <person name="Huang K.C."/>
            <person name="Tropini C."/>
            <person name="Ng K."/>
            <person name="Yu B."/>
        </authorList>
    </citation>
    <scope>NUCLEOTIDE SEQUENCE</scope>
    <source>
        <strain evidence="1">NM86_A22</strain>
    </source>
</reference>
<accession>A0AC61S3C4</accession>
<proteinExistence type="predicted"/>
<comment type="caution">
    <text evidence="1">The sequence shown here is derived from an EMBL/GenBank/DDBJ whole genome shotgun (WGS) entry which is preliminary data.</text>
</comment>
<protein>
    <submittedName>
        <fullName evidence="1">LysR family transcriptional regulator</fullName>
    </submittedName>
</protein>
<keyword evidence="2" id="KW-1185">Reference proteome</keyword>
<evidence type="ECO:0000313" key="1">
    <source>
        <dbReference type="EMBL" id="THG43891.1"/>
    </source>
</evidence>
<evidence type="ECO:0000313" key="2">
    <source>
        <dbReference type="Proteomes" id="UP000305401"/>
    </source>
</evidence>
<name>A0AC61S3C4_9BACT</name>
<dbReference type="Proteomes" id="UP000305401">
    <property type="component" value="Unassembled WGS sequence"/>
</dbReference>